<keyword evidence="2" id="KW-0812">Transmembrane</keyword>
<evidence type="ECO:0000256" key="2">
    <source>
        <dbReference type="SAM" id="Phobius"/>
    </source>
</evidence>
<accession>A0A4R2SFA6</accession>
<dbReference type="RefSeq" id="WP_131847986.1">
    <property type="nucleotide sequence ID" value="NZ_SLXV01000005.1"/>
</dbReference>
<dbReference type="OrthoDB" id="1683589at2"/>
<keyword evidence="2" id="KW-0472">Membrane</keyword>
<name>A0A4R2SFA6_9BACL</name>
<dbReference type="Pfam" id="PF11167">
    <property type="entry name" value="DUF2953"/>
    <property type="match status" value="1"/>
</dbReference>
<reference evidence="3 4" key="1">
    <citation type="submission" date="2019-03" db="EMBL/GenBank/DDBJ databases">
        <title>Genomic Encyclopedia of Type Strains, Phase IV (KMG-IV): sequencing the most valuable type-strain genomes for metagenomic binning, comparative biology and taxonomic classification.</title>
        <authorList>
            <person name="Goeker M."/>
        </authorList>
    </citation>
    <scope>NUCLEOTIDE SEQUENCE [LARGE SCALE GENOMIC DNA]</scope>
    <source>
        <strain evidence="3 4">DSM 46831</strain>
    </source>
</reference>
<keyword evidence="4" id="KW-1185">Reference proteome</keyword>
<evidence type="ECO:0000313" key="3">
    <source>
        <dbReference type="EMBL" id="TCP69891.1"/>
    </source>
</evidence>
<gene>
    <name evidence="3" type="ORF">EDD57_10575</name>
</gene>
<keyword evidence="2" id="KW-1133">Transmembrane helix</keyword>
<dbReference type="InterPro" id="IPR021338">
    <property type="entry name" value="DUF2953"/>
</dbReference>
<feature type="region of interest" description="Disordered" evidence="1">
    <location>
        <begin position="69"/>
        <end position="89"/>
    </location>
</feature>
<sequence>MQIFLWILLILLVVLILIVCSHIQIELEYQREGKMDDGYVRIKALYGLIRYKMRISDIDMDGDPKKGISVQSDWSADAGDSTVQSGTSKESMDWSGFKHARERFADTLERVQDFFPLIRYFCSKVCCKKLEWKTQVGTGDAAEAGVLTGLVWGIKSFLISAVGNYIKWKKPPEIDVIPHFNQFALNMVFHSILCFRVWHAIVVVTRLWIQMRKGRERTWQASTQFKA</sequence>
<feature type="transmembrane region" description="Helical" evidence="2">
    <location>
        <begin position="187"/>
        <end position="209"/>
    </location>
</feature>
<protein>
    <submittedName>
        <fullName evidence="3">DUF2953 family protein</fullName>
    </submittedName>
</protein>
<comment type="caution">
    <text evidence="3">The sequence shown here is derived from an EMBL/GenBank/DDBJ whole genome shotgun (WGS) entry which is preliminary data.</text>
</comment>
<dbReference type="Proteomes" id="UP000294746">
    <property type="component" value="Unassembled WGS sequence"/>
</dbReference>
<dbReference type="AlphaFoldDB" id="A0A4R2SFA6"/>
<organism evidence="3 4">
    <name type="scientific">Baia soyae</name>
    <dbReference type="NCBI Taxonomy" id="1544746"/>
    <lineage>
        <taxon>Bacteria</taxon>
        <taxon>Bacillati</taxon>
        <taxon>Bacillota</taxon>
        <taxon>Bacilli</taxon>
        <taxon>Bacillales</taxon>
        <taxon>Thermoactinomycetaceae</taxon>
        <taxon>Baia</taxon>
    </lineage>
</organism>
<evidence type="ECO:0000256" key="1">
    <source>
        <dbReference type="SAM" id="MobiDB-lite"/>
    </source>
</evidence>
<evidence type="ECO:0000313" key="4">
    <source>
        <dbReference type="Proteomes" id="UP000294746"/>
    </source>
</evidence>
<dbReference type="EMBL" id="SLXV01000005">
    <property type="protein sequence ID" value="TCP69891.1"/>
    <property type="molecule type" value="Genomic_DNA"/>
</dbReference>
<proteinExistence type="predicted"/>